<keyword evidence="2" id="KW-1185">Reference proteome</keyword>
<dbReference type="Pfam" id="PF05766">
    <property type="entry name" value="NinG"/>
    <property type="match status" value="1"/>
</dbReference>
<comment type="caution">
    <text evidence="1">The sequence shown here is derived from an EMBL/GenBank/DDBJ whole genome shotgun (WGS) entry which is preliminary data.</text>
</comment>
<sequence>MKDIKPKECVVCGEDFMPFKTTERVCSLTCALAYAKSDVDKKNAKAWRKEKKIRKEKLKTQSDWLQDLQKDFNTFIRLRDRDKPCISCGTTRTDIKYDAGHFWTTGGFPNVRFDEDNVHKQCSNNCNLKKSGNINEYRPRLIEKIGIERFEALEFKARNGVLKLSIPEIKEKIEYYRLKIREMKKDLITI</sequence>
<proteinExistence type="predicted"/>
<organism evidence="1 2">
    <name type="scientific">Chryseobacterium gleum ATCC 35910</name>
    <dbReference type="NCBI Taxonomy" id="525257"/>
    <lineage>
        <taxon>Bacteria</taxon>
        <taxon>Pseudomonadati</taxon>
        <taxon>Bacteroidota</taxon>
        <taxon>Flavobacteriia</taxon>
        <taxon>Flavobacteriales</taxon>
        <taxon>Weeksellaceae</taxon>
        <taxon>Chryseobacterium group</taxon>
        <taxon>Chryseobacterium</taxon>
    </lineage>
</organism>
<dbReference type="EMBL" id="ACKQ02000004">
    <property type="protein sequence ID" value="EFK36828.1"/>
    <property type="molecule type" value="Genomic_DNA"/>
</dbReference>
<dbReference type="InterPro" id="IPR008713">
    <property type="entry name" value="Phage_lambda_NinG"/>
</dbReference>
<dbReference type="Proteomes" id="UP000002969">
    <property type="component" value="Unassembled WGS sequence"/>
</dbReference>
<name>A0ABP2IZ01_CHRGE</name>
<dbReference type="RefSeq" id="WP_002984571.1">
    <property type="nucleotide sequence ID" value="NZ_GL379785.1"/>
</dbReference>
<evidence type="ECO:0000313" key="2">
    <source>
        <dbReference type="Proteomes" id="UP000002969"/>
    </source>
</evidence>
<gene>
    <name evidence="1" type="ORF">HMPREF0204_11385</name>
</gene>
<reference evidence="1" key="1">
    <citation type="submission" date="2010-06" db="EMBL/GenBank/DDBJ databases">
        <authorList>
            <person name="Muzny D."/>
            <person name="Qin X."/>
            <person name="Buhay C."/>
            <person name="Dugan-Rocha S."/>
            <person name="Ding Y."/>
            <person name="Chen G."/>
            <person name="Hawes A."/>
            <person name="Holder M."/>
            <person name="Jhangiani S."/>
            <person name="Johnson A."/>
            <person name="Khan Z."/>
            <person name="Li Z."/>
            <person name="Liu W."/>
            <person name="Liu X."/>
            <person name="Perez L."/>
            <person name="Shen H."/>
            <person name="Wang Q."/>
            <person name="Watt J."/>
            <person name="Xi L."/>
            <person name="Xin Y."/>
            <person name="Zhou J."/>
            <person name="Deng J."/>
            <person name="Jiang H."/>
            <person name="Liu Y."/>
            <person name="Qu J."/>
            <person name="Song X.-Z."/>
            <person name="Zhang L."/>
            <person name="Villasana D."/>
            <person name="Johnson A."/>
            <person name="Liu J."/>
            <person name="Liyanage D."/>
            <person name="Lorensuhewa L."/>
            <person name="Robinson T."/>
            <person name="Song A."/>
            <person name="Song B.-B."/>
            <person name="Dinh H."/>
            <person name="Thornton R."/>
            <person name="Coyle M."/>
            <person name="Francisco L."/>
            <person name="Jackson L."/>
            <person name="Javaid M."/>
            <person name="Korchina V."/>
            <person name="Kovar C."/>
            <person name="Mata R."/>
            <person name="Mathew T."/>
            <person name="Ngo R."/>
            <person name="Nguyen L."/>
            <person name="Nguyen N."/>
            <person name="Okwuonu G."/>
            <person name="Ongeri F."/>
            <person name="Pham C."/>
            <person name="Simmons D."/>
            <person name="Wilczek-Boney K."/>
            <person name="Hale W."/>
            <person name="Jakkamsetti A."/>
            <person name="Pham P."/>
            <person name="Ruth R."/>
            <person name="San Lucas F."/>
            <person name="Warren J."/>
            <person name="Zhang J."/>
            <person name="Zhao Z."/>
            <person name="Zhou C."/>
            <person name="Zhu D."/>
            <person name="Lee S."/>
            <person name="Bess C."/>
            <person name="Blankenburg K."/>
            <person name="Forbes L."/>
            <person name="Fu Q."/>
            <person name="Gubbala S."/>
            <person name="Hirani K."/>
            <person name="Jayaseelan J.C."/>
            <person name="Lara F."/>
            <person name="Munidasa M."/>
            <person name="Palculict T."/>
            <person name="Patil S."/>
            <person name="Pu L.-L."/>
            <person name="Saada N."/>
            <person name="Tang L."/>
            <person name="Weissenberger G."/>
            <person name="Zhu Y."/>
            <person name="Hemphill L."/>
            <person name="Shang Y."/>
            <person name="Youmans B."/>
            <person name="Ayvaz T."/>
            <person name="Ross M."/>
            <person name="Santibanez J."/>
            <person name="Aqrawi P."/>
            <person name="Gross S."/>
            <person name="Joshi V."/>
            <person name="Fowler G."/>
            <person name="Nazareth L."/>
            <person name="Reid J."/>
            <person name="Worley K."/>
            <person name="Petrosino J."/>
            <person name="Highlander S."/>
            <person name="Gibbs R."/>
        </authorList>
    </citation>
    <scope>NUCLEOTIDE SEQUENCE [LARGE SCALE GENOMIC DNA]</scope>
    <source>
        <strain evidence="1">ATCC 35910</strain>
    </source>
</reference>
<evidence type="ECO:0000313" key="1">
    <source>
        <dbReference type="EMBL" id="EFK36828.1"/>
    </source>
</evidence>
<protein>
    <submittedName>
        <fullName evidence="1">Bacteriophage Lambda NinG protein</fullName>
    </submittedName>
</protein>
<accession>A0ABP2IZ01</accession>
<dbReference type="GeneID" id="93023777"/>